<evidence type="ECO:0000313" key="2">
    <source>
        <dbReference type="EMBL" id="QJA99096.1"/>
    </source>
</evidence>
<reference evidence="2" key="1">
    <citation type="submission" date="2020-03" db="EMBL/GenBank/DDBJ databases">
        <title>The deep terrestrial virosphere.</title>
        <authorList>
            <person name="Holmfeldt K."/>
            <person name="Nilsson E."/>
            <person name="Simone D."/>
            <person name="Lopez-Fernandez M."/>
            <person name="Wu X."/>
            <person name="de Brujin I."/>
            <person name="Lundin D."/>
            <person name="Andersson A."/>
            <person name="Bertilsson S."/>
            <person name="Dopson M."/>
        </authorList>
    </citation>
    <scope>NUCLEOTIDE SEQUENCE</scope>
    <source>
        <strain evidence="2">MM171A01331</strain>
    </source>
</reference>
<dbReference type="AlphaFoldDB" id="A0A6M3LUC8"/>
<evidence type="ECO:0000256" key="1">
    <source>
        <dbReference type="SAM" id="MobiDB-lite"/>
    </source>
</evidence>
<accession>A0A6M3LUC8</accession>
<proteinExistence type="predicted"/>
<dbReference type="EMBL" id="MT143628">
    <property type="protein sequence ID" value="QJA99096.1"/>
    <property type="molecule type" value="Genomic_DNA"/>
</dbReference>
<name>A0A6M3LUC8_9ZZZZ</name>
<sequence>MGLDNLNPEEAKQLSKLLEKADVYTDGMGDLPPQEGKRKFGEAPKPNPSTIQRVLPATDWVEKQISTLQAVGEANYLRGIRNPKKDPIKAGIDAQGKYEAAMKDPKVLKRRKEALQKTNMDEWTAMTEAIGAGKLVEGVVARKFKVERFVAKFQPLLKAHLVAIDAMPDVTDANREAKMIANVKGLKELKGKA</sequence>
<protein>
    <submittedName>
        <fullName evidence="2">Uncharacterized protein</fullName>
    </submittedName>
</protein>
<gene>
    <name evidence="2" type="ORF">MM171A01331_0017</name>
</gene>
<feature type="region of interest" description="Disordered" evidence="1">
    <location>
        <begin position="24"/>
        <end position="51"/>
    </location>
</feature>
<organism evidence="2">
    <name type="scientific">viral metagenome</name>
    <dbReference type="NCBI Taxonomy" id="1070528"/>
    <lineage>
        <taxon>unclassified sequences</taxon>
        <taxon>metagenomes</taxon>
        <taxon>organismal metagenomes</taxon>
    </lineage>
</organism>